<dbReference type="Proteomes" id="UP000596742">
    <property type="component" value="Unassembled WGS sequence"/>
</dbReference>
<protein>
    <recommendedName>
        <fullName evidence="1">Tyrosinase copper-binding domain-containing protein</fullName>
    </recommendedName>
</protein>
<name>A0A8B6D5J8_MYTGA</name>
<comment type="caution">
    <text evidence="2">The sequence shown here is derived from an EMBL/GenBank/DDBJ whole genome shotgun (WGS) entry which is preliminary data.</text>
</comment>
<dbReference type="Pfam" id="PF00264">
    <property type="entry name" value="Tyrosinase"/>
    <property type="match status" value="1"/>
</dbReference>
<organism evidence="2 3">
    <name type="scientific">Mytilus galloprovincialis</name>
    <name type="common">Mediterranean mussel</name>
    <dbReference type="NCBI Taxonomy" id="29158"/>
    <lineage>
        <taxon>Eukaryota</taxon>
        <taxon>Metazoa</taxon>
        <taxon>Spiralia</taxon>
        <taxon>Lophotrochozoa</taxon>
        <taxon>Mollusca</taxon>
        <taxon>Bivalvia</taxon>
        <taxon>Autobranchia</taxon>
        <taxon>Pteriomorphia</taxon>
        <taxon>Mytilida</taxon>
        <taxon>Mytiloidea</taxon>
        <taxon>Mytilidae</taxon>
        <taxon>Mytilinae</taxon>
        <taxon>Mytilus</taxon>
    </lineage>
</organism>
<evidence type="ECO:0000259" key="1">
    <source>
        <dbReference type="Pfam" id="PF00264"/>
    </source>
</evidence>
<keyword evidence="3" id="KW-1185">Reference proteome</keyword>
<dbReference type="OrthoDB" id="6123768at2759"/>
<dbReference type="AlphaFoldDB" id="A0A8B6D5J8"/>
<dbReference type="InterPro" id="IPR002227">
    <property type="entry name" value="Tyrosinase_Cu-bd"/>
</dbReference>
<sequence length="373" mass="42555">MAGMNTSASDPVFYLHLCFIDYVWEQFRQGQTVDPEKDYPFDRRAPPSQAPNRIMDKLKTGKRNIEGYSNVNTDQYYRYEKSPTTCSQCSGNKYPYLRCGNLNKELCSATNRPRNKASRARRSTGDWLGYETFIEKKTVSKTGRTKRSNQKKQTSFITEMDSSMQNSFLLDGEPDIKRWVFIPVKIVHKRPSGLLFGTKVIKNKNIADGVDVYSYNNYMNYTDEEQQSAYSHSFTSGSGADKVFVQVDGMSYNGKYVDYTIVDSRLPVSESIAIVAVKNPKLNSSISYISAYDSHGRICRPHCHSNGSYSNQYKTCSGVINLTEEKPKLYGKDVGEVTRLLYKSGKGKEFSRSDENIFLSFYCDFDEIPWGKC</sequence>
<feature type="domain" description="Tyrosinase copper-binding" evidence="1">
    <location>
        <begin position="1"/>
        <end position="29"/>
    </location>
</feature>
<dbReference type="Gene3D" id="1.10.1280.10">
    <property type="entry name" value="Di-copper center containing domain from catechol oxidase"/>
    <property type="match status" value="1"/>
</dbReference>
<evidence type="ECO:0000313" key="2">
    <source>
        <dbReference type="EMBL" id="VDI14090.1"/>
    </source>
</evidence>
<proteinExistence type="predicted"/>
<dbReference type="EMBL" id="UYJE01002829">
    <property type="protein sequence ID" value="VDI14090.1"/>
    <property type="molecule type" value="Genomic_DNA"/>
</dbReference>
<accession>A0A8B6D5J8</accession>
<dbReference type="SUPFAM" id="SSF48056">
    <property type="entry name" value="Di-copper centre-containing domain"/>
    <property type="match status" value="1"/>
</dbReference>
<reference evidence="2" key="1">
    <citation type="submission" date="2018-11" db="EMBL/GenBank/DDBJ databases">
        <authorList>
            <person name="Alioto T."/>
            <person name="Alioto T."/>
        </authorList>
    </citation>
    <scope>NUCLEOTIDE SEQUENCE</scope>
</reference>
<evidence type="ECO:0000313" key="3">
    <source>
        <dbReference type="Proteomes" id="UP000596742"/>
    </source>
</evidence>
<dbReference type="InterPro" id="IPR008922">
    <property type="entry name" value="Di-copper_centre_dom_sf"/>
</dbReference>
<dbReference type="GO" id="GO:0016491">
    <property type="term" value="F:oxidoreductase activity"/>
    <property type="evidence" value="ECO:0007669"/>
    <property type="project" value="InterPro"/>
</dbReference>
<gene>
    <name evidence="2" type="ORF">MGAL_10B010243</name>
</gene>